<evidence type="ECO:0000256" key="2">
    <source>
        <dbReference type="SAM" id="Phobius"/>
    </source>
</evidence>
<name>A0A5N7MLR6_9HYPH</name>
<evidence type="ECO:0000313" key="5">
    <source>
        <dbReference type="Proteomes" id="UP000403266"/>
    </source>
</evidence>
<dbReference type="GO" id="GO:0016987">
    <property type="term" value="F:sigma factor activity"/>
    <property type="evidence" value="ECO:0007669"/>
    <property type="project" value="InterPro"/>
</dbReference>
<keyword evidence="5" id="KW-1185">Reference proteome</keyword>
<keyword evidence="2" id="KW-1133">Transmembrane helix</keyword>
<feature type="transmembrane region" description="Helical" evidence="2">
    <location>
        <begin position="119"/>
        <end position="141"/>
    </location>
</feature>
<dbReference type="InterPro" id="IPR042189">
    <property type="entry name" value="RNA_pol_sigma_70_r1_1_sf"/>
</dbReference>
<evidence type="ECO:0000256" key="1">
    <source>
        <dbReference type="SAM" id="MobiDB-lite"/>
    </source>
</evidence>
<evidence type="ECO:0000313" key="4">
    <source>
        <dbReference type="EMBL" id="MPR27570.1"/>
    </source>
</evidence>
<dbReference type="AlphaFoldDB" id="A0A5N7MLR6"/>
<sequence>MQPALDSNTLDRLIALGRKQGHLTNQDLEANLPITSMSAEEIALVVVHLEETGIPVELEDSLISQNAKPTPAPAKSAEIIPFPDCAAAARMKRRTAPLQKVHPSQPETAKSAPQGKRTAHWAVAFSGLLVLVLLVGLVMMLGV</sequence>
<dbReference type="Proteomes" id="UP000403266">
    <property type="component" value="Unassembled WGS sequence"/>
</dbReference>
<dbReference type="EMBL" id="VOSK01000095">
    <property type="protein sequence ID" value="MPR27570.1"/>
    <property type="molecule type" value="Genomic_DNA"/>
</dbReference>
<comment type="caution">
    <text evidence="4">The sequence shown here is derived from an EMBL/GenBank/DDBJ whole genome shotgun (WGS) entry which is preliminary data.</text>
</comment>
<accession>A0A5N7MLR6</accession>
<dbReference type="RefSeq" id="WP_152713890.1">
    <property type="nucleotide sequence ID" value="NZ_VOSJ01000095.1"/>
</dbReference>
<reference evidence="4 5" key="1">
    <citation type="journal article" date="2019" name="Syst. Appl. Microbiol.">
        <title>Microvirga tunisiensis sp. nov., a root nodule symbiotic bacterium isolated from Lupinus micranthus and L. luteus grown in Northern Tunisia.</title>
        <authorList>
            <person name="Msaddak A."/>
            <person name="Rejili M."/>
            <person name="Duran D."/>
            <person name="Mars M."/>
            <person name="Palacios J.M."/>
            <person name="Ruiz-Argueso T."/>
            <person name="Rey L."/>
            <person name="Imperial J."/>
        </authorList>
    </citation>
    <scope>NUCLEOTIDE SEQUENCE [LARGE SCALE GENOMIC DNA]</scope>
    <source>
        <strain evidence="4 5">Lmie10</strain>
    </source>
</reference>
<gene>
    <name evidence="4" type="ORF">FS320_20900</name>
</gene>
<dbReference type="Pfam" id="PF03979">
    <property type="entry name" value="Sigma70_r1_1"/>
    <property type="match status" value="1"/>
</dbReference>
<dbReference type="OrthoDB" id="8020532at2"/>
<organism evidence="4 5">
    <name type="scientific">Microvirga tunisiensis</name>
    <dbReference type="NCBI Taxonomy" id="2108360"/>
    <lineage>
        <taxon>Bacteria</taxon>
        <taxon>Pseudomonadati</taxon>
        <taxon>Pseudomonadota</taxon>
        <taxon>Alphaproteobacteria</taxon>
        <taxon>Hyphomicrobiales</taxon>
        <taxon>Methylobacteriaceae</taxon>
        <taxon>Microvirga</taxon>
    </lineage>
</organism>
<dbReference type="GO" id="GO:0003677">
    <property type="term" value="F:DNA binding"/>
    <property type="evidence" value="ECO:0007669"/>
    <property type="project" value="InterPro"/>
</dbReference>
<protein>
    <recommendedName>
        <fullName evidence="3">RNA polymerase sigma factor 70 region 1.1 domain-containing protein</fullName>
    </recommendedName>
</protein>
<evidence type="ECO:0000259" key="3">
    <source>
        <dbReference type="Pfam" id="PF03979"/>
    </source>
</evidence>
<keyword evidence="2" id="KW-0472">Membrane</keyword>
<dbReference type="InterPro" id="IPR007127">
    <property type="entry name" value="RNA_pol_sigma_70_r1_1"/>
</dbReference>
<feature type="domain" description="RNA polymerase sigma factor 70 region 1.1" evidence="3">
    <location>
        <begin position="8"/>
        <end position="61"/>
    </location>
</feature>
<dbReference type="Gene3D" id="1.10.220.120">
    <property type="entry name" value="Sigma-70 factor, region 1.1"/>
    <property type="match status" value="1"/>
</dbReference>
<keyword evidence="2" id="KW-0812">Transmembrane</keyword>
<feature type="region of interest" description="Disordered" evidence="1">
    <location>
        <begin position="94"/>
        <end position="116"/>
    </location>
</feature>
<proteinExistence type="predicted"/>